<feature type="transmembrane region" description="Helical" evidence="6">
    <location>
        <begin position="14"/>
        <end position="46"/>
    </location>
</feature>
<evidence type="ECO:0000256" key="2">
    <source>
        <dbReference type="ARBA" id="ARBA00022475"/>
    </source>
</evidence>
<feature type="transmembrane region" description="Helical" evidence="6">
    <location>
        <begin position="95"/>
        <end position="115"/>
    </location>
</feature>
<dbReference type="RefSeq" id="WP_120170756.1">
    <property type="nucleotide sequence ID" value="NZ_MCIB01000040.1"/>
</dbReference>
<evidence type="ECO:0000313" key="8">
    <source>
        <dbReference type="Proteomes" id="UP000284177"/>
    </source>
</evidence>
<evidence type="ECO:0000256" key="6">
    <source>
        <dbReference type="SAM" id="Phobius"/>
    </source>
</evidence>
<dbReference type="AlphaFoldDB" id="A0A419SU77"/>
<dbReference type="PANTHER" id="PTHR34857">
    <property type="entry name" value="SLL0384 PROTEIN"/>
    <property type="match status" value="1"/>
</dbReference>
<dbReference type="PANTHER" id="PTHR34857:SF2">
    <property type="entry name" value="SLL0384 PROTEIN"/>
    <property type="match status" value="1"/>
</dbReference>
<evidence type="ECO:0000256" key="5">
    <source>
        <dbReference type="ARBA" id="ARBA00023136"/>
    </source>
</evidence>
<keyword evidence="2" id="KW-1003">Cell membrane</keyword>
<keyword evidence="8" id="KW-1185">Reference proteome</keyword>
<reference evidence="7 8" key="1">
    <citation type="submission" date="2016-08" db="EMBL/GenBank/DDBJ databases">
        <title>Novel Firmicutes and Novel Genomes.</title>
        <authorList>
            <person name="Poppleton D.I."/>
            <person name="Gribaldo S."/>
        </authorList>
    </citation>
    <scope>NUCLEOTIDE SEQUENCE [LARGE SCALE GENOMIC DNA]</scope>
    <source>
        <strain evidence="7 8">CTT3</strain>
    </source>
</reference>
<dbReference type="GO" id="GO:0006824">
    <property type="term" value="P:cobalt ion transport"/>
    <property type="evidence" value="ECO:0007669"/>
    <property type="project" value="InterPro"/>
</dbReference>
<feature type="transmembrane region" description="Helical" evidence="6">
    <location>
        <begin position="127"/>
        <end position="147"/>
    </location>
</feature>
<feature type="transmembrane region" description="Helical" evidence="6">
    <location>
        <begin position="58"/>
        <end position="75"/>
    </location>
</feature>
<comment type="subcellular location">
    <subcellularLocation>
        <location evidence="1">Cell membrane</location>
        <topology evidence="1">Multi-pass membrane protein</topology>
    </subcellularLocation>
</comment>
<protein>
    <submittedName>
        <fullName evidence="7">Cobalt ECF transporter T component CbiQ</fullName>
    </submittedName>
</protein>
<gene>
    <name evidence="7" type="ORF">BET03_07060</name>
</gene>
<keyword evidence="3 6" id="KW-0812">Transmembrane</keyword>
<keyword evidence="4 6" id="KW-1133">Transmembrane helix</keyword>
<evidence type="ECO:0000256" key="1">
    <source>
        <dbReference type="ARBA" id="ARBA00004651"/>
    </source>
</evidence>
<accession>A0A419SU77</accession>
<dbReference type="InterPro" id="IPR012809">
    <property type="entry name" value="ECF_CbiQ"/>
</dbReference>
<dbReference type="NCBIfam" id="TIGR02454">
    <property type="entry name" value="ECF_T_CbiQ"/>
    <property type="match status" value="1"/>
</dbReference>
<evidence type="ECO:0000256" key="4">
    <source>
        <dbReference type="ARBA" id="ARBA00022989"/>
    </source>
</evidence>
<dbReference type="Pfam" id="PF02361">
    <property type="entry name" value="CbiQ"/>
    <property type="match status" value="1"/>
</dbReference>
<organism evidence="7 8">
    <name type="scientific">Thermohalobacter berrensis</name>
    <dbReference type="NCBI Taxonomy" id="99594"/>
    <lineage>
        <taxon>Bacteria</taxon>
        <taxon>Bacillati</taxon>
        <taxon>Bacillota</taxon>
        <taxon>Tissierellia</taxon>
        <taxon>Tissierellales</taxon>
        <taxon>Thermohalobacteraceae</taxon>
        <taxon>Thermohalobacter</taxon>
    </lineage>
</organism>
<dbReference type="InterPro" id="IPR051611">
    <property type="entry name" value="ECF_transporter_component"/>
</dbReference>
<name>A0A419SU77_9FIRM</name>
<proteinExistence type="predicted"/>
<keyword evidence="5 6" id="KW-0472">Membrane</keyword>
<evidence type="ECO:0000313" key="7">
    <source>
        <dbReference type="EMBL" id="RKD28789.1"/>
    </source>
</evidence>
<dbReference type="EMBL" id="MCIB01000040">
    <property type="protein sequence ID" value="RKD28789.1"/>
    <property type="molecule type" value="Genomic_DNA"/>
</dbReference>
<evidence type="ECO:0000256" key="3">
    <source>
        <dbReference type="ARBA" id="ARBA00022692"/>
    </source>
</evidence>
<dbReference type="CDD" id="cd16914">
    <property type="entry name" value="EcfT"/>
    <property type="match status" value="1"/>
</dbReference>
<dbReference type="InterPro" id="IPR003339">
    <property type="entry name" value="ABC/ECF_trnsptr_transmembrane"/>
</dbReference>
<comment type="caution">
    <text evidence="7">The sequence shown here is derived from an EMBL/GenBank/DDBJ whole genome shotgun (WGS) entry which is preliminary data.</text>
</comment>
<sequence length="246" mass="27857">MDIGLNNLNPKLKIIGAMVLAFTFSFIKSIELLPVIFFISLVIYYLSKLPLSLLLKRWIIPAPFVILMGLFMMFFSEGQTVLTIGYLSIKKEGIYWALTIITKFLSILTIMVTLFQTTHFIDIVRALNSLGVPAILTDIIIFTYRYIFEIGKQLNKMQISMRLRGFRNRGLKNIISLVSLVGTILVRSYEQSEKVYNAMILRGYGHKESVKQDLKLCKSDILGVFIVVAISIGLITVQIGLSWGGF</sequence>
<feature type="transmembrane region" description="Helical" evidence="6">
    <location>
        <begin position="221"/>
        <end position="241"/>
    </location>
</feature>
<dbReference type="OrthoDB" id="8585740at2"/>
<dbReference type="Proteomes" id="UP000284177">
    <property type="component" value="Unassembled WGS sequence"/>
</dbReference>
<dbReference type="GO" id="GO:0043190">
    <property type="term" value="C:ATP-binding cassette (ABC) transporter complex"/>
    <property type="evidence" value="ECO:0007669"/>
    <property type="project" value="InterPro"/>
</dbReference>